<keyword evidence="1" id="KW-0732">Signal</keyword>
<gene>
    <name evidence="2" type="ORF">BCF44_11190</name>
</gene>
<sequence>MSARFTRLLVAVLSLGLVLTLGSVASASAGRNTATTPAASTPKASDALFYVTLYGFVDNSPPSAIISNPVIHSKAGGTGTFSDPVTFATDTREEKPGTIVYYAYLKKYFIMEDTCTECTKDWNGSNGDNPTPVRNGHHWRIDLWAGGNSSDLHNPGKQALLDCEDALTQDNGGQVTLNPASNLPVDTTPIFNTSTNKCYTP</sequence>
<dbReference type="AlphaFoldDB" id="A0A3E0HBH2"/>
<protein>
    <submittedName>
        <fullName evidence="2">Uncharacterized protein</fullName>
    </submittedName>
</protein>
<comment type="caution">
    <text evidence="2">The sequence shown here is derived from an EMBL/GenBank/DDBJ whole genome shotgun (WGS) entry which is preliminary data.</text>
</comment>
<accession>A0A3E0HBH2</accession>
<feature type="signal peptide" evidence="1">
    <location>
        <begin position="1"/>
        <end position="29"/>
    </location>
</feature>
<feature type="chain" id="PRO_5039543569" evidence="1">
    <location>
        <begin position="30"/>
        <end position="201"/>
    </location>
</feature>
<evidence type="ECO:0000256" key="1">
    <source>
        <dbReference type="SAM" id="SignalP"/>
    </source>
</evidence>
<proteinExistence type="predicted"/>
<evidence type="ECO:0000313" key="3">
    <source>
        <dbReference type="Proteomes" id="UP000256269"/>
    </source>
</evidence>
<keyword evidence="3" id="KW-1185">Reference proteome</keyword>
<organism evidence="2 3">
    <name type="scientific">Kutzneria buriramensis</name>
    <dbReference type="NCBI Taxonomy" id="1045776"/>
    <lineage>
        <taxon>Bacteria</taxon>
        <taxon>Bacillati</taxon>
        <taxon>Actinomycetota</taxon>
        <taxon>Actinomycetes</taxon>
        <taxon>Pseudonocardiales</taxon>
        <taxon>Pseudonocardiaceae</taxon>
        <taxon>Kutzneria</taxon>
    </lineage>
</organism>
<dbReference type="OrthoDB" id="7838675at2"/>
<reference evidence="2 3" key="1">
    <citation type="submission" date="2018-08" db="EMBL/GenBank/DDBJ databases">
        <title>Genomic Encyclopedia of Archaeal and Bacterial Type Strains, Phase II (KMG-II): from individual species to whole genera.</title>
        <authorList>
            <person name="Goeker M."/>
        </authorList>
    </citation>
    <scope>NUCLEOTIDE SEQUENCE [LARGE SCALE GENOMIC DNA]</scope>
    <source>
        <strain evidence="2 3">DSM 45791</strain>
    </source>
</reference>
<dbReference type="EMBL" id="QUNO01000011">
    <property type="protein sequence ID" value="REH41788.1"/>
    <property type="molecule type" value="Genomic_DNA"/>
</dbReference>
<evidence type="ECO:0000313" key="2">
    <source>
        <dbReference type="EMBL" id="REH41788.1"/>
    </source>
</evidence>
<dbReference type="RefSeq" id="WP_116177829.1">
    <property type="nucleotide sequence ID" value="NZ_CP144375.1"/>
</dbReference>
<dbReference type="Proteomes" id="UP000256269">
    <property type="component" value="Unassembled WGS sequence"/>
</dbReference>
<name>A0A3E0HBH2_9PSEU</name>